<keyword evidence="2" id="KW-1185">Reference proteome</keyword>
<reference evidence="1 2" key="1">
    <citation type="submission" date="2024-03" db="EMBL/GenBank/DDBJ databases">
        <title>The Acrasis kona genome and developmental transcriptomes reveal deep origins of eukaryotic multicellular pathways.</title>
        <authorList>
            <person name="Sheikh S."/>
            <person name="Fu C.-J."/>
            <person name="Brown M.W."/>
            <person name="Baldauf S.L."/>
        </authorList>
    </citation>
    <scope>NUCLEOTIDE SEQUENCE [LARGE SCALE GENOMIC DNA]</scope>
    <source>
        <strain evidence="1 2">ATCC MYA-3509</strain>
    </source>
</reference>
<dbReference type="AlphaFoldDB" id="A0AAW2Z3F8"/>
<dbReference type="EMBL" id="JAOPGA020000966">
    <property type="protein sequence ID" value="KAL0483495.1"/>
    <property type="molecule type" value="Genomic_DNA"/>
</dbReference>
<comment type="caution">
    <text evidence="1">The sequence shown here is derived from an EMBL/GenBank/DDBJ whole genome shotgun (WGS) entry which is preliminary data.</text>
</comment>
<sequence length="141" mass="16763">MQELQRIERDVPTGFRVHYVEYGPDGLIDNNADVIRVFRVHDYLYIRDYEGYDKHLSDQLLHSCLTSLGYKSYADKVYKSLETYGDQYYQRLGYETGVADMPIACKCRSEEDESFIDTIWKFLLSFAFLLSLLRIFKRKRD</sequence>
<evidence type="ECO:0000313" key="1">
    <source>
        <dbReference type="EMBL" id="KAL0483495.1"/>
    </source>
</evidence>
<accession>A0AAW2Z3F8</accession>
<dbReference type="Proteomes" id="UP001431209">
    <property type="component" value="Unassembled WGS sequence"/>
</dbReference>
<organism evidence="1 2">
    <name type="scientific">Acrasis kona</name>
    <dbReference type="NCBI Taxonomy" id="1008807"/>
    <lineage>
        <taxon>Eukaryota</taxon>
        <taxon>Discoba</taxon>
        <taxon>Heterolobosea</taxon>
        <taxon>Tetramitia</taxon>
        <taxon>Eutetramitia</taxon>
        <taxon>Acrasidae</taxon>
        <taxon>Acrasis</taxon>
    </lineage>
</organism>
<protein>
    <submittedName>
        <fullName evidence="1">Endoribonuclease</fullName>
    </submittedName>
</protein>
<evidence type="ECO:0000313" key="2">
    <source>
        <dbReference type="Proteomes" id="UP001431209"/>
    </source>
</evidence>
<name>A0AAW2Z3F8_9EUKA</name>
<proteinExistence type="predicted"/>
<gene>
    <name evidence="1" type="ORF">AKO1_014510</name>
</gene>